<feature type="transmembrane region" description="Helical" evidence="5">
    <location>
        <begin position="61"/>
        <end position="82"/>
    </location>
</feature>
<evidence type="ECO:0000256" key="3">
    <source>
        <dbReference type="ARBA" id="ARBA00022989"/>
    </source>
</evidence>
<dbReference type="eggNOG" id="COG0457">
    <property type="taxonomic scope" value="Bacteria"/>
</dbReference>
<name>I4AID1_BERLS</name>
<accession>I4AID1</accession>
<evidence type="ECO:0000256" key="4">
    <source>
        <dbReference type="ARBA" id="ARBA00023136"/>
    </source>
</evidence>
<dbReference type="GO" id="GO:0016874">
    <property type="term" value="F:ligase activity"/>
    <property type="evidence" value="ECO:0007669"/>
    <property type="project" value="UniProtKB-KW"/>
</dbReference>
<feature type="transmembrane region" description="Helical" evidence="5">
    <location>
        <begin position="30"/>
        <end position="49"/>
    </location>
</feature>
<dbReference type="SUPFAM" id="SSF48452">
    <property type="entry name" value="TPR-like"/>
    <property type="match status" value="1"/>
</dbReference>
<dbReference type="Gene3D" id="1.25.40.10">
    <property type="entry name" value="Tetratricopeptide repeat domain"/>
    <property type="match status" value="1"/>
</dbReference>
<dbReference type="PANTHER" id="PTHR37422:SF13">
    <property type="entry name" value="LIPOPOLYSACCHARIDE BIOSYNTHESIS PROTEIN PA4999-RELATED"/>
    <property type="match status" value="1"/>
</dbReference>
<feature type="transmembrane region" description="Helical" evidence="5">
    <location>
        <begin position="94"/>
        <end position="111"/>
    </location>
</feature>
<dbReference type="OrthoDB" id="1631746at2"/>
<evidence type="ECO:0000259" key="6">
    <source>
        <dbReference type="Pfam" id="PF04932"/>
    </source>
</evidence>
<organism evidence="7 8">
    <name type="scientific">Bernardetia litoralis (strain ATCC 23117 / DSM 6794 / NBRC 15988 / NCIMB 1366 / Fx l1 / Sio-4)</name>
    <name type="common">Flexibacter litoralis</name>
    <dbReference type="NCBI Taxonomy" id="880071"/>
    <lineage>
        <taxon>Bacteria</taxon>
        <taxon>Pseudomonadati</taxon>
        <taxon>Bacteroidota</taxon>
        <taxon>Cytophagia</taxon>
        <taxon>Cytophagales</taxon>
        <taxon>Bernardetiaceae</taxon>
        <taxon>Bernardetia</taxon>
    </lineage>
</organism>
<feature type="transmembrane region" description="Helical" evidence="5">
    <location>
        <begin position="475"/>
        <end position="493"/>
    </location>
</feature>
<dbReference type="AlphaFoldDB" id="I4AID1"/>
<dbReference type="KEGG" id="fli:Fleli_1282"/>
<feature type="transmembrane region" description="Helical" evidence="5">
    <location>
        <begin position="371"/>
        <end position="389"/>
    </location>
</feature>
<keyword evidence="3 5" id="KW-1133">Transmembrane helix</keyword>
<dbReference type="InterPro" id="IPR019734">
    <property type="entry name" value="TPR_rpt"/>
</dbReference>
<dbReference type="Proteomes" id="UP000006054">
    <property type="component" value="Chromosome"/>
</dbReference>
<evidence type="ECO:0000313" key="8">
    <source>
        <dbReference type="Proteomes" id="UP000006054"/>
    </source>
</evidence>
<proteinExistence type="predicted"/>
<keyword evidence="2 5" id="KW-0812">Transmembrane</keyword>
<dbReference type="InterPro" id="IPR007016">
    <property type="entry name" value="O-antigen_ligase-rel_domated"/>
</dbReference>
<dbReference type="eggNOG" id="COG3307">
    <property type="taxonomic scope" value="Bacteria"/>
</dbReference>
<feature type="transmembrane region" description="Helical" evidence="5">
    <location>
        <begin position="120"/>
        <end position="142"/>
    </location>
</feature>
<evidence type="ECO:0000256" key="1">
    <source>
        <dbReference type="ARBA" id="ARBA00004141"/>
    </source>
</evidence>
<evidence type="ECO:0000256" key="2">
    <source>
        <dbReference type="ARBA" id="ARBA00022692"/>
    </source>
</evidence>
<dbReference type="InterPro" id="IPR011990">
    <property type="entry name" value="TPR-like_helical_dom_sf"/>
</dbReference>
<feature type="transmembrane region" description="Helical" evidence="5">
    <location>
        <begin position="340"/>
        <end position="364"/>
    </location>
</feature>
<gene>
    <name evidence="7" type="ordered locus">Fleli_1282</name>
</gene>
<evidence type="ECO:0000313" key="7">
    <source>
        <dbReference type="EMBL" id="AFM03716.1"/>
    </source>
</evidence>
<dbReference type="STRING" id="880071.Fleli_1282"/>
<comment type="subcellular location">
    <subcellularLocation>
        <location evidence="1">Membrane</location>
        <topology evidence="1">Multi-pass membrane protein</topology>
    </subcellularLocation>
</comment>
<dbReference type="RefSeq" id="WP_014797173.1">
    <property type="nucleotide sequence ID" value="NC_018018.1"/>
</dbReference>
<feature type="transmembrane region" description="Helical" evidence="5">
    <location>
        <begin position="239"/>
        <end position="259"/>
    </location>
</feature>
<sequence length="634" mass="72769" precursor="true">MNPSKWLWLASLALLPFLFAKTGQTQVDSVLFRTAIWSVANFLILALSFKEISFSIFKKIGVLSFLGYASVAILSYLLVHFLYSPYQMEGISEIVRLINSFFSIIFSIHFIKKEENTLSLLAKIISLQAVILAIIGILQTMGVLENCADGVAPCGFLVNRNLFGSYLVLGLPFILLGFHNTIKNKDRIKNNFVNVVFYLTGISIILNGIYLSQTRSAYVATAFIGLVYGLYFLLNLRFLYVALVILFFGSIGGFTFYQYSILNPDNFNQNSKEKSWRDLTKTDSQAERLLMWEKTISMIKENPILGVGFQNWKYQIPKYTLEGLRSEKNEVNAQRPHNDYLWIAAESGIITLLFYLFLMGYLIYIGIKHKSILVLVVFAFLIDSIFSFPKERIVHTLILATSIGIILRDDKKLFHKNSTQKEEVSEIKQEEKIILETPKPTKKQKKKKKNIQNQTQKVPQKPQIILPSIKAIPNYFAYSSLLILGICFYVSFVQNRDKAKTINLLSYNQSRNFKAVLPLADQLNSYFVPSDYFINSIYMHKGYAYLNLQNPKAAKENYLKGLEQMPYSIALLKQVAVLYQNEKKYDSAIFHYDKMQKIIPHLPETYQQIYNNYLLKGDTLNAKKMIEKCPAPCK</sequence>
<feature type="transmembrane region" description="Helical" evidence="5">
    <location>
        <begin position="192"/>
        <end position="211"/>
    </location>
</feature>
<feature type="transmembrane region" description="Helical" evidence="5">
    <location>
        <begin position="217"/>
        <end position="234"/>
    </location>
</feature>
<reference evidence="8" key="1">
    <citation type="submission" date="2012-06" db="EMBL/GenBank/DDBJ databases">
        <title>The complete genome of Flexibacter litoralis DSM 6794.</title>
        <authorList>
            <person name="Lucas S."/>
            <person name="Copeland A."/>
            <person name="Lapidus A."/>
            <person name="Glavina del Rio T."/>
            <person name="Dalin E."/>
            <person name="Tice H."/>
            <person name="Bruce D."/>
            <person name="Goodwin L."/>
            <person name="Pitluck S."/>
            <person name="Peters L."/>
            <person name="Ovchinnikova G."/>
            <person name="Lu M."/>
            <person name="Kyrpides N."/>
            <person name="Mavromatis K."/>
            <person name="Ivanova N."/>
            <person name="Brettin T."/>
            <person name="Detter J.C."/>
            <person name="Han C."/>
            <person name="Larimer F."/>
            <person name="Land M."/>
            <person name="Hauser L."/>
            <person name="Markowitz V."/>
            <person name="Cheng J.-F."/>
            <person name="Hugenholtz P."/>
            <person name="Woyke T."/>
            <person name="Wu D."/>
            <person name="Spring S."/>
            <person name="Lang E."/>
            <person name="Kopitz M."/>
            <person name="Brambilla E."/>
            <person name="Klenk H.-P."/>
            <person name="Eisen J.A."/>
        </authorList>
    </citation>
    <scope>NUCLEOTIDE SEQUENCE [LARGE SCALE GENOMIC DNA]</scope>
    <source>
        <strain evidence="8">ATCC 23117 / DSM 6794 / NBRC 15988 / NCIMB 1366 / Sio-4</strain>
    </source>
</reference>
<feature type="transmembrane region" description="Helical" evidence="5">
    <location>
        <begin position="162"/>
        <end position="180"/>
    </location>
</feature>
<dbReference type="HOGENOM" id="CLU_427495_0_0_10"/>
<dbReference type="GO" id="GO:0016020">
    <property type="term" value="C:membrane"/>
    <property type="evidence" value="ECO:0007669"/>
    <property type="project" value="UniProtKB-SubCell"/>
</dbReference>
<dbReference type="SMART" id="SM00028">
    <property type="entry name" value="TPR"/>
    <property type="match status" value="2"/>
</dbReference>
<dbReference type="InterPro" id="IPR051533">
    <property type="entry name" value="WaaL-like"/>
</dbReference>
<keyword evidence="8" id="KW-1185">Reference proteome</keyword>
<feature type="domain" description="O-antigen ligase-related" evidence="6">
    <location>
        <begin position="204"/>
        <end position="356"/>
    </location>
</feature>
<dbReference type="PANTHER" id="PTHR37422">
    <property type="entry name" value="TEICHURONIC ACID BIOSYNTHESIS PROTEIN TUAE"/>
    <property type="match status" value="1"/>
</dbReference>
<keyword evidence="4 5" id="KW-0472">Membrane</keyword>
<keyword evidence="7" id="KW-0436">Ligase</keyword>
<protein>
    <submittedName>
        <fullName evidence="7">Lipid A core-O-antigen ligase-like enyme</fullName>
    </submittedName>
</protein>
<dbReference type="EMBL" id="CP003345">
    <property type="protein sequence ID" value="AFM03716.1"/>
    <property type="molecule type" value="Genomic_DNA"/>
</dbReference>
<dbReference type="Pfam" id="PF04932">
    <property type="entry name" value="Wzy_C"/>
    <property type="match status" value="1"/>
</dbReference>
<evidence type="ECO:0000256" key="5">
    <source>
        <dbReference type="SAM" id="Phobius"/>
    </source>
</evidence>